<feature type="chain" id="PRO_5002844151" evidence="1">
    <location>
        <begin position="20"/>
        <end position="90"/>
    </location>
</feature>
<protein>
    <submittedName>
        <fullName evidence="2">Protein CBG26962</fullName>
    </submittedName>
</protein>
<sequence length="90" mass="8683">MVAFKSTLLLAFTTAVVNGGLIPINLGATGNGNIGATAPGAVKGAVNAGSSASGAVDGVLNAAGHVFSTATGAVRMSLLPQILSFIVGWT</sequence>
<dbReference type="AlphaFoldDB" id="B6IES8"/>
<evidence type="ECO:0000313" key="4">
    <source>
        <dbReference type="WormBase" id="CBG26962"/>
    </source>
</evidence>
<keyword evidence="3" id="KW-1185">Reference proteome</keyword>
<name>B6IES8_CAEBR</name>
<evidence type="ECO:0000313" key="3">
    <source>
        <dbReference type="Proteomes" id="UP000008549"/>
    </source>
</evidence>
<dbReference type="EMBL" id="HE601256">
    <property type="protein sequence ID" value="CAR98408.1"/>
    <property type="molecule type" value="Genomic_DNA"/>
</dbReference>
<dbReference type="HOGENOM" id="CLU_2442835_0_0_1"/>
<dbReference type="RefSeq" id="XP_045097981.1">
    <property type="nucleotide sequence ID" value="XM_045237016.1"/>
</dbReference>
<dbReference type="CTD" id="68918426"/>
<evidence type="ECO:0000256" key="1">
    <source>
        <dbReference type="SAM" id="SignalP"/>
    </source>
</evidence>
<organism evidence="2 3">
    <name type="scientific">Caenorhabditis briggsae</name>
    <dbReference type="NCBI Taxonomy" id="6238"/>
    <lineage>
        <taxon>Eukaryota</taxon>
        <taxon>Metazoa</taxon>
        <taxon>Ecdysozoa</taxon>
        <taxon>Nematoda</taxon>
        <taxon>Chromadorea</taxon>
        <taxon>Rhabditida</taxon>
        <taxon>Rhabditina</taxon>
        <taxon>Rhabditomorpha</taxon>
        <taxon>Rhabditoidea</taxon>
        <taxon>Rhabditidae</taxon>
        <taxon>Peloderinae</taxon>
        <taxon>Caenorhabditis</taxon>
    </lineage>
</organism>
<gene>
    <name evidence="2 4" type="ORF">CBG26962</name>
    <name evidence="2" type="ORF">CBG_26962</name>
</gene>
<evidence type="ECO:0000313" key="2">
    <source>
        <dbReference type="EMBL" id="CAR98408.1"/>
    </source>
</evidence>
<feature type="signal peptide" evidence="1">
    <location>
        <begin position="1"/>
        <end position="19"/>
    </location>
</feature>
<dbReference type="Proteomes" id="UP000008549">
    <property type="component" value="Unassembled WGS sequence"/>
</dbReference>
<reference evidence="2 3" key="1">
    <citation type="journal article" date="2003" name="PLoS Biol.">
        <title>The genome sequence of Caenorhabditis briggsae: a platform for comparative genomics.</title>
        <authorList>
            <person name="Stein L.D."/>
            <person name="Bao Z."/>
            <person name="Blasiar D."/>
            <person name="Blumenthal T."/>
            <person name="Brent M.R."/>
            <person name="Chen N."/>
            <person name="Chinwalla A."/>
            <person name="Clarke L."/>
            <person name="Clee C."/>
            <person name="Coghlan A."/>
            <person name="Coulson A."/>
            <person name="D'Eustachio P."/>
            <person name="Fitch D.H."/>
            <person name="Fulton L.A."/>
            <person name="Fulton R.E."/>
            <person name="Griffiths-Jones S."/>
            <person name="Harris T.W."/>
            <person name="Hillier L.W."/>
            <person name="Kamath R."/>
            <person name="Kuwabara P.E."/>
            <person name="Mardis E.R."/>
            <person name="Marra M.A."/>
            <person name="Miner T.L."/>
            <person name="Minx P."/>
            <person name="Mullikin J.C."/>
            <person name="Plumb R.W."/>
            <person name="Rogers J."/>
            <person name="Schein J.E."/>
            <person name="Sohrmann M."/>
            <person name="Spieth J."/>
            <person name="Stajich J.E."/>
            <person name="Wei C."/>
            <person name="Willey D."/>
            <person name="Wilson R.K."/>
            <person name="Durbin R."/>
            <person name="Waterston R.H."/>
        </authorList>
    </citation>
    <scope>NUCLEOTIDE SEQUENCE [LARGE SCALE GENOMIC DNA]</scope>
    <source>
        <strain evidence="2 3">AF16</strain>
    </source>
</reference>
<accession>B6IES8</accession>
<dbReference type="InParanoid" id="B6IES8"/>
<dbReference type="KEGG" id="cbr:CBG_26962"/>
<dbReference type="WormBase" id="CBG26962">
    <property type="protein sequence ID" value="CBP31440"/>
    <property type="gene ID" value="WBGene00088376"/>
</dbReference>
<proteinExistence type="predicted"/>
<dbReference type="GeneID" id="68918426"/>
<keyword evidence="1" id="KW-0732">Signal</keyword>
<reference evidence="2 3" key="2">
    <citation type="journal article" date="2011" name="PLoS Genet.">
        <title>Caenorhabditis briggsae recombinant inbred line genotypes reveal inter-strain incompatibility and the evolution of recombination.</title>
        <authorList>
            <person name="Ross J.A."/>
            <person name="Koboldt D.C."/>
            <person name="Staisch J.E."/>
            <person name="Chamberlin H.M."/>
            <person name="Gupta B.P."/>
            <person name="Miller R.D."/>
            <person name="Baird S.E."/>
            <person name="Haag E.S."/>
        </authorList>
    </citation>
    <scope>NUCLEOTIDE SEQUENCE [LARGE SCALE GENOMIC DNA]</scope>
    <source>
        <strain evidence="2 3">AF16</strain>
    </source>
</reference>